<dbReference type="PANTHER" id="PTHR45290:SF1">
    <property type="entry name" value="OS03G0300300 PROTEIN"/>
    <property type="match status" value="1"/>
</dbReference>
<gene>
    <name evidence="1" type="ORF">GUJ93_ZPchr0013g37641</name>
</gene>
<protein>
    <submittedName>
        <fullName evidence="1">Uncharacterized protein</fullName>
    </submittedName>
</protein>
<dbReference type="PANTHER" id="PTHR45290">
    <property type="entry name" value="OS03G0300300 PROTEIN"/>
    <property type="match status" value="1"/>
</dbReference>
<name>A0A8J6BV47_ZIZPA</name>
<sequence length="113" mass="12306">MAPAPAPALAAIRDLLTSFSPAADFLALSSGLWRRPHQGMGHRSGDILPLDIAAGQWKWRVSDFHPGGVTAVAYLKNVRTVYTTGTDGMVCKIDVSDGSVVEKFGHRRKQYLR</sequence>
<dbReference type="AlphaFoldDB" id="A0A8J6BV47"/>
<reference evidence="1" key="1">
    <citation type="journal article" date="2021" name="bioRxiv">
        <title>Whole Genome Assembly and Annotation of Northern Wild Rice, Zizania palustris L., Supports a Whole Genome Duplication in the Zizania Genus.</title>
        <authorList>
            <person name="Haas M."/>
            <person name="Kono T."/>
            <person name="Macchietto M."/>
            <person name="Millas R."/>
            <person name="McGilp L."/>
            <person name="Shao M."/>
            <person name="Duquette J."/>
            <person name="Hirsch C.N."/>
            <person name="Kimball J."/>
        </authorList>
    </citation>
    <scope>NUCLEOTIDE SEQUENCE</scope>
    <source>
        <tissue evidence="1">Fresh leaf tissue</tissue>
    </source>
</reference>
<comment type="caution">
    <text evidence="1">The sequence shown here is derived from an EMBL/GenBank/DDBJ whole genome shotgun (WGS) entry which is preliminary data.</text>
</comment>
<organism evidence="1 2">
    <name type="scientific">Zizania palustris</name>
    <name type="common">Northern wild rice</name>
    <dbReference type="NCBI Taxonomy" id="103762"/>
    <lineage>
        <taxon>Eukaryota</taxon>
        <taxon>Viridiplantae</taxon>
        <taxon>Streptophyta</taxon>
        <taxon>Embryophyta</taxon>
        <taxon>Tracheophyta</taxon>
        <taxon>Spermatophyta</taxon>
        <taxon>Magnoliopsida</taxon>
        <taxon>Liliopsida</taxon>
        <taxon>Poales</taxon>
        <taxon>Poaceae</taxon>
        <taxon>BOP clade</taxon>
        <taxon>Oryzoideae</taxon>
        <taxon>Oryzeae</taxon>
        <taxon>Zizaniinae</taxon>
        <taxon>Zizania</taxon>
    </lineage>
</organism>
<dbReference type="EMBL" id="JAAALK010000079">
    <property type="protein sequence ID" value="KAG8096330.1"/>
    <property type="molecule type" value="Genomic_DNA"/>
</dbReference>
<evidence type="ECO:0000313" key="1">
    <source>
        <dbReference type="EMBL" id="KAG8096329.1"/>
    </source>
</evidence>
<dbReference type="EMBL" id="JAAALK010000079">
    <property type="protein sequence ID" value="KAG8096329.1"/>
    <property type="molecule type" value="Genomic_DNA"/>
</dbReference>
<proteinExistence type="predicted"/>
<dbReference type="Proteomes" id="UP000729402">
    <property type="component" value="Unassembled WGS sequence"/>
</dbReference>
<reference evidence="1" key="2">
    <citation type="submission" date="2021-02" db="EMBL/GenBank/DDBJ databases">
        <authorList>
            <person name="Kimball J.A."/>
            <person name="Haas M.W."/>
            <person name="Macchietto M."/>
            <person name="Kono T."/>
            <person name="Duquette J."/>
            <person name="Shao M."/>
        </authorList>
    </citation>
    <scope>NUCLEOTIDE SEQUENCE</scope>
    <source>
        <tissue evidence="1">Fresh leaf tissue</tissue>
    </source>
</reference>
<keyword evidence="2" id="KW-1185">Reference proteome</keyword>
<accession>A0A8J6BV47</accession>
<evidence type="ECO:0000313" key="2">
    <source>
        <dbReference type="Proteomes" id="UP000729402"/>
    </source>
</evidence>
<dbReference type="OrthoDB" id="1729404at2759"/>